<proteinExistence type="predicted"/>
<organism evidence="1 2">
    <name type="scientific">Richelia sinica FACHB-800</name>
    <dbReference type="NCBI Taxonomy" id="1357546"/>
    <lineage>
        <taxon>Bacteria</taxon>
        <taxon>Bacillati</taxon>
        <taxon>Cyanobacteriota</taxon>
        <taxon>Cyanophyceae</taxon>
        <taxon>Nostocales</taxon>
        <taxon>Nostocaceae</taxon>
        <taxon>Richelia</taxon>
    </lineage>
</organism>
<dbReference type="EMBL" id="CP021056">
    <property type="protein sequence ID" value="QXE25642.1"/>
    <property type="molecule type" value="Genomic_DNA"/>
</dbReference>
<evidence type="ECO:0000313" key="1">
    <source>
        <dbReference type="EMBL" id="QXE25642.1"/>
    </source>
</evidence>
<evidence type="ECO:0000313" key="2">
    <source>
        <dbReference type="Proteomes" id="UP000683511"/>
    </source>
</evidence>
<dbReference type="AlphaFoldDB" id="A0A975TBF9"/>
<accession>A0A975TBF9</accession>
<name>A0A975TBF9_9NOST</name>
<reference evidence="1" key="1">
    <citation type="submission" date="2017-04" db="EMBL/GenBank/DDBJ databases">
        <title>Genome deletions in a multicellular cyanobacterial endosymbiont for morphological adaptation in marine diatoms.</title>
        <authorList>
            <person name="Wang Y."/>
            <person name="Gao H."/>
            <person name="Li R."/>
            <person name="Xu X."/>
        </authorList>
    </citation>
    <scope>NUCLEOTIDE SEQUENCE</scope>
    <source>
        <strain evidence="1">FACHB 800</strain>
    </source>
</reference>
<keyword evidence="2" id="KW-1185">Reference proteome</keyword>
<gene>
    <name evidence="1" type="ORF">B6N60_04362</name>
</gene>
<sequence>MATKQEVKKYLAHWFQLGKKVIFIKGNYSILPQPVLRGETYSPEFEDCWQKILKSEISDCYLEGTQETIADLLTPTWEILPCGRCAMPVPLRSLGMPSLLCPCYSLDSWPNTDLPAPRCPVNNQDQLKQIHSRLLNTSSVSVYCPSEN</sequence>
<dbReference type="KEGG" id="rsin:B6N60_04362"/>
<dbReference type="Proteomes" id="UP000683511">
    <property type="component" value="Chromosome"/>
</dbReference>
<protein>
    <submittedName>
        <fullName evidence="1">Uncharacterized protein</fullName>
    </submittedName>
</protein>
<dbReference type="RefSeq" id="WP_190605268.1">
    <property type="nucleotide sequence ID" value="NZ_CP021056.1"/>
</dbReference>